<dbReference type="Proteomes" id="UP000222503">
    <property type="component" value="Unassembled WGS sequence"/>
</dbReference>
<organism evidence="2 3">
    <name type="scientific">Bacillus wiedmannii</name>
    <dbReference type="NCBI Taxonomy" id="1890302"/>
    <lineage>
        <taxon>Bacteria</taxon>
        <taxon>Bacillati</taxon>
        <taxon>Bacillota</taxon>
        <taxon>Bacilli</taxon>
        <taxon>Bacillales</taxon>
        <taxon>Bacillaceae</taxon>
        <taxon>Bacillus</taxon>
        <taxon>Bacillus cereus group</taxon>
    </lineage>
</organism>
<dbReference type="InterPro" id="IPR035901">
    <property type="entry name" value="GIY-YIG_endonuc_sf"/>
</dbReference>
<dbReference type="InterPro" id="IPR000305">
    <property type="entry name" value="GIY-YIG_endonuc"/>
</dbReference>
<proteinExistence type="predicted"/>
<sequence>MTEQMKSELASPIINPDHNWSVYCFTAPNGKRYVGITSLKPEYRWNEGKGYKHNHHLYNAIKKYGWENIKKEIIANNIPELSAKELEKFHIKEWDLMNPVKGYNKTIGGDGALVLYEQK</sequence>
<dbReference type="SMART" id="SM00465">
    <property type="entry name" value="GIYc"/>
    <property type="match status" value="1"/>
</dbReference>
<comment type="caution">
    <text evidence="2">The sequence shown here is derived from an EMBL/GenBank/DDBJ whole genome shotgun (WGS) entry which is preliminary data.</text>
</comment>
<protein>
    <recommendedName>
        <fullName evidence="1">GIY-YIG domain-containing protein</fullName>
    </recommendedName>
</protein>
<dbReference type="SUPFAM" id="SSF82771">
    <property type="entry name" value="GIY-YIG endonuclease"/>
    <property type="match status" value="1"/>
</dbReference>
<evidence type="ECO:0000313" key="2">
    <source>
        <dbReference type="EMBL" id="PHG63746.1"/>
    </source>
</evidence>
<dbReference type="PROSITE" id="PS50164">
    <property type="entry name" value="GIY_YIG"/>
    <property type="match status" value="1"/>
</dbReference>
<evidence type="ECO:0000313" key="3">
    <source>
        <dbReference type="Proteomes" id="UP000222503"/>
    </source>
</evidence>
<name>A0A2C5PXZ7_9BACI</name>
<dbReference type="EMBL" id="NUUQ01000010">
    <property type="protein sequence ID" value="PHG63746.1"/>
    <property type="molecule type" value="Genomic_DNA"/>
</dbReference>
<accession>A0A2C5PXZ7</accession>
<dbReference type="AlphaFoldDB" id="A0A2C5PXZ7"/>
<evidence type="ECO:0000259" key="1">
    <source>
        <dbReference type="PROSITE" id="PS50164"/>
    </source>
</evidence>
<feature type="domain" description="GIY-YIG" evidence="1">
    <location>
        <begin position="18"/>
        <end position="105"/>
    </location>
</feature>
<reference evidence="2 3" key="1">
    <citation type="submission" date="2017-09" db="EMBL/GenBank/DDBJ databases">
        <title>Large-scale bioinformatics analysis of Bacillus genomes uncovers conserved roles of natural products in bacterial physiology.</title>
        <authorList>
            <consortium name="Agbiome Team Llc"/>
            <person name="Bleich R.M."/>
            <person name="Grubbs K.J."/>
            <person name="Santa Maria K.C."/>
            <person name="Allen S.E."/>
            <person name="Farag S."/>
            <person name="Shank E.A."/>
            <person name="Bowers A."/>
        </authorList>
    </citation>
    <scope>NUCLEOTIDE SEQUENCE [LARGE SCALE GENOMIC DNA]</scope>
    <source>
        <strain evidence="2 3">AFS029838</strain>
    </source>
</reference>
<gene>
    <name evidence="2" type="ORF">COI65_07940</name>
</gene>
<dbReference type="RefSeq" id="WP_098155669.1">
    <property type="nucleotide sequence ID" value="NZ_NUDB01000013.1"/>
</dbReference>
<dbReference type="Gene3D" id="3.40.1440.10">
    <property type="entry name" value="GIY-YIG endonuclease"/>
    <property type="match status" value="1"/>
</dbReference>